<proteinExistence type="predicted"/>
<sequence>MLGVEVVFCTDLTDVPGQDVPEEHRQYHMFMHEAEILMWALANAVEGGKATPDEALEAWKPYQYVWALDKVVLAEFDGEFPSTDRLMDQAPGPGSEDFWRAAGELGVPGVFYDESNHPGGWPTFEIRGRRSLEAVCDALSKRYKVVVLDQEDYDTSASSDVERAKRIIERGRRDPGVGIERRPWSEAFRRVPTLDETKPLFSIKGATAYLYDEDGYRGGHDDLDRIIELRENLDLPARHASEPLTPWKMLNSAEAYEDYYDFLDGGLRVYSGNHFFQQRGAYIEGFQALRWVLHNLGYTQPRKLKGEERVPSRRRLEELVARQGGA</sequence>
<dbReference type="EMBL" id="CADCVI010000234">
    <property type="protein sequence ID" value="CAA9492179.1"/>
    <property type="molecule type" value="Genomic_DNA"/>
</dbReference>
<protein>
    <submittedName>
        <fullName evidence="1">Uncharacterized protein</fullName>
    </submittedName>
</protein>
<gene>
    <name evidence="1" type="ORF">AVDCRST_MAG25-3401</name>
</gene>
<evidence type="ECO:0000313" key="1">
    <source>
        <dbReference type="EMBL" id="CAA9492179.1"/>
    </source>
</evidence>
<reference evidence="1" key="1">
    <citation type="submission" date="2020-02" db="EMBL/GenBank/DDBJ databases">
        <authorList>
            <person name="Meier V. D."/>
        </authorList>
    </citation>
    <scope>NUCLEOTIDE SEQUENCE</scope>
    <source>
        <strain evidence="1">AVDCRST_MAG25</strain>
    </source>
</reference>
<organism evidence="1">
    <name type="scientific">uncultured Rubrobacteraceae bacterium</name>
    <dbReference type="NCBI Taxonomy" id="349277"/>
    <lineage>
        <taxon>Bacteria</taxon>
        <taxon>Bacillati</taxon>
        <taxon>Actinomycetota</taxon>
        <taxon>Rubrobacteria</taxon>
        <taxon>Rubrobacterales</taxon>
        <taxon>Rubrobacteraceae</taxon>
        <taxon>environmental samples</taxon>
    </lineage>
</organism>
<name>A0A6J4S9A1_9ACTN</name>
<accession>A0A6J4S9A1</accession>
<dbReference type="AlphaFoldDB" id="A0A6J4S9A1"/>